<dbReference type="EMBL" id="LZRT01000011">
    <property type="protein sequence ID" value="OUM90658.1"/>
    <property type="molecule type" value="Genomic_DNA"/>
</dbReference>
<dbReference type="InterPro" id="IPR011335">
    <property type="entry name" value="Restrct_endonuc-II-like"/>
</dbReference>
<dbReference type="InterPro" id="IPR012296">
    <property type="entry name" value="Nuclease_put_TT1808"/>
</dbReference>
<evidence type="ECO:0000313" key="2">
    <source>
        <dbReference type="EMBL" id="OUM90658.1"/>
    </source>
</evidence>
<dbReference type="AlphaFoldDB" id="A0A1Y3PZN5"/>
<name>A0A1Y3PZN5_9BACI</name>
<evidence type="ECO:0000259" key="1">
    <source>
        <dbReference type="Pfam" id="PF05685"/>
    </source>
</evidence>
<feature type="domain" description="Putative restriction endonuclease" evidence="1">
    <location>
        <begin position="10"/>
        <end position="161"/>
    </location>
</feature>
<dbReference type="Gene3D" id="3.90.1570.10">
    <property type="entry name" value="tt1808, chain A"/>
    <property type="match status" value="1"/>
</dbReference>
<protein>
    <recommendedName>
        <fullName evidence="1">Putative restriction endonuclease domain-containing protein</fullName>
    </recommendedName>
</protein>
<organism evidence="2 3">
    <name type="scientific">Bacillus thermozeamaize</name>
    <dbReference type="NCBI Taxonomy" id="230954"/>
    <lineage>
        <taxon>Bacteria</taxon>
        <taxon>Bacillati</taxon>
        <taxon>Bacillota</taxon>
        <taxon>Bacilli</taxon>
        <taxon>Bacillales</taxon>
        <taxon>Bacillaceae</taxon>
        <taxon>Bacillus</taxon>
    </lineage>
</organism>
<proteinExistence type="predicted"/>
<dbReference type="Proteomes" id="UP000196475">
    <property type="component" value="Unassembled WGS sequence"/>
</dbReference>
<evidence type="ECO:0000313" key="3">
    <source>
        <dbReference type="Proteomes" id="UP000196475"/>
    </source>
</evidence>
<reference evidence="3" key="1">
    <citation type="submission" date="2016-06" db="EMBL/GenBank/DDBJ databases">
        <authorList>
            <person name="Nascimento L."/>
            <person name="Pereira R.V."/>
            <person name="Martins L.F."/>
            <person name="Quaggio R.B."/>
            <person name="Silva A.M."/>
            <person name="Setubal J.C."/>
        </authorList>
    </citation>
    <scope>NUCLEOTIDE SEQUENCE [LARGE SCALE GENOMIC DNA]</scope>
</reference>
<dbReference type="PANTHER" id="PTHR34107:SF4">
    <property type="entry name" value="SLL1222 PROTEIN"/>
    <property type="match status" value="1"/>
</dbReference>
<sequence length="218" mass="25103">MIKEGGLTYEDYAKLPGDGPRYELIDGKLTLLAPAPLTIHQMVSQNLQWWMMQRCRLDYFILQAPIDLILTEKEVYQPDLVMIHRQRTDILTKRGIEGPPDLIVEILSPSTALRDKREKRATYARFGIKEYWIVDPVHRIVEQFLLDEKADQYRLYQVYGVTQADTAIEKTAMEATNEASQQAGKKARKGDENIITSPLIPCLQIPVSEVFRDLELIK</sequence>
<dbReference type="SUPFAM" id="SSF52980">
    <property type="entry name" value="Restriction endonuclease-like"/>
    <property type="match status" value="1"/>
</dbReference>
<accession>A0A1Y3PZN5</accession>
<dbReference type="PANTHER" id="PTHR34107">
    <property type="entry name" value="SLL0198 PROTEIN-RELATED"/>
    <property type="match status" value="1"/>
</dbReference>
<comment type="caution">
    <text evidence="2">The sequence shown here is derived from an EMBL/GenBank/DDBJ whole genome shotgun (WGS) entry which is preliminary data.</text>
</comment>
<dbReference type="InterPro" id="IPR008538">
    <property type="entry name" value="Uma2"/>
</dbReference>
<gene>
    <name evidence="2" type="ORF">BAA01_02230</name>
</gene>
<dbReference type="CDD" id="cd06260">
    <property type="entry name" value="DUF820-like"/>
    <property type="match status" value="1"/>
</dbReference>
<dbReference type="Pfam" id="PF05685">
    <property type="entry name" value="Uma2"/>
    <property type="match status" value="1"/>
</dbReference>